<dbReference type="Gene3D" id="1.50.10.10">
    <property type="match status" value="2"/>
</dbReference>
<name>A0AAE1S7C5_9SOLA</name>
<evidence type="ECO:0000313" key="8">
    <source>
        <dbReference type="Proteomes" id="UP001291623"/>
    </source>
</evidence>
<dbReference type="EMBL" id="JAVYJV010000007">
    <property type="protein sequence ID" value="KAK4365669.1"/>
    <property type="molecule type" value="Genomic_DNA"/>
</dbReference>
<protein>
    <recommendedName>
        <fullName evidence="6">alpha-1,2-Mannosidase</fullName>
        <ecNumber evidence="6">3.2.1.-</ecNumber>
    </recommendedName>
</protein>
<dbReference type="InterPro" id="IPR050749">
    <property type="entry name" value="Glycosyl_Hydrolase_47"/>
</dbReference>
<dbReference type="InterPro" id="IPR012341">
    <property type="entry name" value="6hp_glycosidase-like_sf"/>
</dbReference>
<accession>A0AAE1S7C5</accession>
<comment type="caution">
    <text evidence="7">The sequence shown here is derived from an EMBL/GenBank/DDBJ whole genome shotgun (WGS) entry which is preliminary data.</text>
</comment>
<dbReference type="Pfam" id="PF01532">
    <property type="entry name" value="Glyco_hydro_47"/>
    <property type="match status" value="1"/>
</dbReference>
<gene>
    <name evidence="7" type="ORF">RND71_013549</name>
</gene>
<comment type="cofactor">
    <cofactor evidence="1">
        <name>Ca(2+)</name>
        <dbReference type="ChEBI" id="CHEBI:29108"/>
    </cofactor>
</comment>
<organism evidence="7 8">
    <name type="scientific">Anisodus tanguticus</name>
    <dbReference type="NCBI Taxonomy" id="243964"/>
    <lineage>
        <taxon>Eukaryota</taxon>
        <taxon>Viridiplantae</taxon>
        <taxon>Streptophyta</taxon>
        <taxon>Embryophyta</taxon>
        <taxon>Tracheophyta</taxon>
        <taxon>Spermatophyta</taxon>
        <taxon>Magnoliopsida</taxon>
        <taxon>eudicotyledons</taxon>
        <taxon>Gunneridae</taxon>
        <taxon>Pentapetalae</taxon>
        <taxon>asterids</taxon>
        <taxon>lamiids</taxon>
        <taxon>Solanales</taxon>
        <taxon>Solanaceae</taxon>
        <taxon>Solanoideae</taxon>
        <taxon>Hyoscyameae</taxon>
        <taxon>Anisodus</taxon>
    </lineage>
</organism>
<dbReference type="SUPFAM" id="SSF48225">
    <property type="entry name" value="Seven-hairpin glycosidases"/>
    <property type="match status" value="2"/>
</dbReference>
<evidence type="ECO:0000256" key="4">
    <source>
        <dbReference type="ARBA" id="ARBA00022801"/>
    </source>
</evidence>
<evidence type="ECO:0000313" key="7">
    <source>
        <dbReference type="EMBL" id="KAK4365669.1"/>
    </source>
</evidence>
<dbReference type="PRINTS" id="PR00747">
    <property type="entry name" value="GLYHDRLASE47"/>
</dbReference>
<dbReference type="InterPro" id="IPR036026">
    <property type="entry name" value="Seven-hairpin_glycosidases"/>
</dbReference>
<keyword evidence="5" id="KW-1015">Disulfide bond</keyword>
<dbReference type="GO" id="GO:0005783">
    <property type="term" value="C:endoplasmic reticulum"/>
    <property type="evidence" value="ECO:0007669"/>
    <property type="project" value="TreeGrafter"/>
</dbReference>
<dbReference type="EC" id="3.2.1.-" evidence="6"/>
<evidence type="ECO:0000256" key="2">
    <source>
        <dbReference type="ARBA" id="ARBA00004922"/>
    </source>
</evidence>
<evidence type="ECO:0000256" key="5">
    <source>
        <dbReference type="ARBA" id="ARBA00023157"/>
    </source>
</evidence>
<dbReference type="AlphaFoldDB" id="A0AAE1S7C5"/>
<dbReference type="GO" id="GO:0000139">
    <property type="term" value="C:Golgi membrane"/>
    <property type="evidence" value="ECO:0007669"/>
    <property type="project" value="TreeGrafter"/>
</dbReference>
<reference evidence="7" key="1">
    <citation type="submission" date="2023-12" db="EMBL/GenBank/DDBJ databases">
        <title>Genome assembly of Anisodus tanguticus.</title>
        <authorList>
            <person name="Wang Y.-J."/>
        </authorList>
    </citation>
    <scope>NUCLEOTIDE SEQUENCE</scope>
    <source>
        <strain evidence="7">KB-2021</strain>
        <tissue evidence="7">Leaf</tissue>
    </source>
</reference>
<comment type="similarity">
    <text evidence="3 6">Belongs to the glycosyl hydrolase 47 family.</text>
</comment>
<evidence type="ECO:0000256" key="6">
    <source>
        <dbReference type="RuleBase" id="RU361193"/>
    </source>
</evidence>
<dbReference type="PANTHER" id="PTHR11742">
    <property type="entry name" value="MANNOSYL-OLIGOSACCHARIDE ALPHA-1,2-MANNOSIDASE-RELATED"/>
    <property type="match status" value="1"/>
</dbReference>
<evidence type="ECO:0000256" key="3">
    <source>
        <dbReference type="ARBA" id="ARBA00007658"/>
    </source>
</evidence>
<dbReference type="GO" id="GO:0005975">
    <property type="term" value="P:carbohydrate metabolic process"/>
    <property type="evidence" value="ECO:0007669"/>
    <property type="project" value="InterPro"/>
</dbReference>
<evidence type="ECO:0000256" key="1">
    <source>
        <dbReference type="ARBA" id="ARBA00001913"/>
    </source>
</evidence>
<dbReference type="InterPro" id="IPR001382">
    <property type="entry name" value="Glyco_hydro_47"/>
</dbReference>
<comment type="pathway">
    <text evidence="2">Protein modification; protein glycosylation.</text>
</comment>
<dbReference type="GO" id="GO:0004571">
    <property type="term" value="F:mannosyl-oligosaccharide 1,2-alpha-mannosidase activity"/>
    <property type="evidence" value="ECO:0007669"/>
    <property type="project" value="InterPro"/>
</dbReference>
<proteinExistence type="inferred from homology"/>
<keyword evidence="4 6" id="KW-0378">Hydrolase</keyword>
<keyword evidence="8" id="KW-1185">Reference proteome</keyword>
<dbReference type="GO" id="GO:0005509">
    <property type="term" value="F:calcium ion binding"/>
    <property type="evidence" value="ECO:0007669"/>
    <property type="project" value="InterPro"/>
</dbReference>
<sequence length="269" mass="30391">MNFSRSGGDVVKKMDISDDPIDAQKREQVKDAMRHGWSSYEKYAWGHKELQFLPRPNGYWSLLFIEEISKLNEEVMRLQDLMNFSRSGGDVGKKMDIADDPVDSQRRAKVKDAMRHAWSSYEKYAWGHDEFQPQTKNGVDSFGGLGATLIDSLDTLYIMGLDERFQRAREVVGGLLSAYDLSGDKLFLDKAQDIADRLLPAWNTPTGIPYNIINLSHGNPHNHRWTAAENVILEISRTFPDDGLLPVHIDPAGEPVVYSTITFGAMGDR</sequence>
<keyword evidence="6" id="KW-0326">Glycosidase</keyword>
<dbReference type="Proteomes" id="UP001291623">
    <property type="component" value="Unassembled WGS sequence"/>
</dbReference>
<dbReference type="PANTHER" id="PTHR11742:SF85">
    <property type="entry name" value="ALPHA-1,2-MANNOSIDASE"/>
    <property type="match status" value="1"/>
</dbReference>